<dbReference type="Gene3D" id="3.40.50.150">
    <property type="entry name" value="Vaccinia Virus protein VP39"/>
    <property type="match status" value="1"/>
</dbReference>
<dbReference type="SUPFAM" id="SSF53335">
    <property type="entry name" value="S-adenosyl-L-methionine-dependent methyltransferases"/>
    <property type="match status" value="1"/>
</dbReference>
<evidence type="ECO:0000313" key="3">
    <source>
        <dbReference type="Proteomes" id="UP000789390"/>
    </source>
</evidence>
<gene>
    <name evidence="2" type="ORF">DGAL_LOCUS732</name>
</gene>
<accession>A0A8J2RAM3</accession>
<dbReference type="PANTHER" id="PTHR12843">
    <property type="entry name" value="PROTEIN-LYSINE N-METHYLTRANSFERASE METTL10"/>
    <property type="match status" value="1"/>
</dbReference>
<dbReference type="GO" id="GO:0005737">
    <property type="term" value="C:cytoplasm"/>
    <property type="evidence" value="ECO:0007669"/>
    <property type="project" value="TreeGrafter"/>
</dbReference>
<dbReference type="AlphaFoldDB" id="A0A8J2RAM3"/>
<dbReference type="EMBL" id="CAKKLH010000004">
    <property type="protein sequence ID" value="CAH0098646.1"/>
    <property type="molecule type" value="Genomic_DNA"/>
</dbReference>
<comment type="caution">
    <text evidence="2">The sequence shown here is derived from an EMBL/GenBank/DDBJ whole genome shotgun (WGS) entry which is preliminary data.</text>
</comment>
<keyword evidence="3" id="KW-1185">Reference proteome</keyword>
<evidence type="ECO:0000259" key="1">
    <source>
        <dbReference type="Pfam" id="PF13847"/>
    </source>
</evidence>
<dbReference type="InterPro" id="IPR025714">
    <property type="entry name" value="Methyltranfer_dom"/>
</dbReference>
<dbReference type="Pfam" id="PF13847">
    <property type="entry name" value="Methyltransf_31"/>
    <property type="match status" value="1"/>
</dbReference>
<evidence type="ECO:0000313" key="2">
    <source>
        <dbReference type="EMBL" id="CAH0098646.1"/>
    </source>
</evidence>
<dbReference type="OrthoDB" id="540004at2759"/>
<dbReference type="InterPro" id="IPR029063">
    <property type="entry name" value="SAM-dependent_MTases_sf"/>
</dbReference>
<protein>
    <recommendedName>
        <fullName evidence="1">Methyltransferase domain-containing protein</fullName>
    </recommendedName>
</protein>
<sequence>MEVNMDKKYEEDLENFCEHGDVGDDWCGDEIVQAILTWVKSNIECDDSILDMGCGNAAIIFQMYHQGYVNITGIDKSPVAIKLATEISHQECVKVNLQVCDVMGSVPSDVANSPLNKKYRLILDKGLYDSYSTTKSTVYTKTKVEQFRETYLKNTHELLQPGGILLVATCCHTEADMKQTIGKKGFHVQKVLPTPTFVFGGKKGHNVTVIAFRKTD</sequence>
<dbReference type="Proteomes" id="UP000789390">
    <property type="component" value="Unassembled WGS sequence"/>
</dbReference>
<reference evidence="2" key="1">
    <citation type="submission" date="2021-11" db="EMBL/GenBank/DDBJ databases">
        <authorList>
            <person name="Schell T."/>
        </authorList>
    </citation>
    <scope>NUCLEOTIDE SEQUENCE</scope>
    <source>
        <strain evidence="2">M5</strain>
    </source>
</reference>
<name>A0A8J2RAM3_9CRUS</name>
<organism evidence="2 3">
    <name type="scientific">Daphnia galeata</name>
    <dbReference type="NCBI Taxonomy" id="27404"/>
    <lineage>
        <taxon>Eukaryota</taxon>
        <taxon>Metazoa</taxon>
        <taxon>Ecdysozoa</taxon>
        <taxon>Arthropoda</taxon>
        <taxon>Crustacea</taxon>
        <taxon>Branchiopoda</taxon>
        <taxon>Diplostraca</taxon>
        <taxon>Cladocera</taxon>
        <taxon>Anomopoda</taxon>
        <taxon>Daphniidae</taxon>
        <taxon>Daphnia</taxon>
    </lineage>
</organism>
<dbReference type="GO" id="GO:0016279">
    <property type="term" value="F:protein-lysine N-methyltransferase activity"/>
    <property type="evidence" value="ECO:0007669"/>
    <property type="project" value="TreeGrafter"/>
</dbReference>
<proteinExistence type="predicted"/>
<dbReference type="CDD" id="cd02440">
    <property type="entry name" value="AdoMet_MTases"/>
    <property type="match status" value="1"/>
</dbReference>
<dbReference type="PANTHER" id="PTHR12843:SF5">
    <property type="entry name" value="EEF1A LYSINE METHYLTRANSFERASE 2"/>
    <property type="match status" value="1"/>
</dbReference>
<feature type="domain" description="Methyltransferase" evidence="1">
    <location>
        <begin position="47"/>
        <end position="184"/>
    </location>
</feature>